<proteinExistence type="predicted"/>
<reference evidence="3 4" key="1">
    <citation type="submission" date="2014-06" db="EMBL/GenBank/DDBJ databases">
        <title>Draft genome sequence of an extremely salt tolerant bacteria Halomonas salina/CIFRI 1.</title>
        <authorList>
            <person name="Behera B.D."/>
            <person name="Meena D.K."/>
            <person name="Das P."/>
            <person name="Maharana J."/>
            <person name="Paria P."/>
            <person name="Sharma A.P."/>
            <person name="Shamsudheen K.V."/>
            <person name="Rijit J."/>
            <person name="Dixit V."/>
            <person name="Verma A."/>
            <person name="Scaria V."/>
            <person name="Sivasubbu S."/>
        </authorList>
    </citation>
    <scope>NUCLEOTIDE SEQUENCE [LARGE SCALE GENOMIC DNA]</scope>
    <source>
        <strain evidence="3 4">CIFRI 1</strain>
    </source>
</reference>
<dbReference type="Proteomes" id="UP000029721">
    <property type="component" value="Unassembled WGS sequence"/>
</dbReference>
<feature type="transmembrane region" description="Helical" evidence="1">
    <location>
        <begin position="120"/>
        <end position="136"/>
    </location>
</feature>
<dbReference type="EMBL" id="JOKD01000026">
    <property type="protein sequence ID" value="KGE77915.1"/>
    <property type="molecule type" value="Genomic_DNA"/>
</dbReference>
<gene>
    <name evidence="3" type="ORF">FP66_05735</name>
</gene>
<keyword evidence="2" id="KW-0732">Signal</keyword>
<dbReference type="PIRSF" id="PIRSF016919">
    <property type="entry name" value="HupE_UreJ"/>
    <property type="match status" value="1"/>
</dbReference>
<feature type="signal peptide" evidence="2">
    <location>
        <begin position="1"/>
        <end position="26"/>
    </location>
</feature>
<evidence type="ECO:0000313" key="3">
    <source>
        <dbReference type="EMBL" id="KGE77915.1"/>
    </source>
</evidence>
<evidence type="ECO:0000256" key="2">
    <source>
        <dbReference type="SAM" id="SignalP"/>
    </source>
</evidence>
<feature type="transmembrane region" description="Helical" evidence="1">
    <location>
        <begin position="98"/>
        <end position="115"/>
    </location>
</feature>
<evidence type="ECO:0000313" key="4">
    <source>
        <dbReference type="Proteomes" id="UP000029721"/>
    </source>
</evidence>
<sequence length="197" mass="19660">MNLSSLVRSRALGAASLVLVAGSAWAHPGHEVAGGGFAAGLSHPLFGLDHLLAMLAVGLFSMRQSAAMGRVVPLLAVGGMLLGAGLAWAGVALPGVEFGIAMSVLLAGVLVAALARVPAALGSVAVVAFMVFHGHAHAAEMPHGASTLLYLAGFSLATLALTVAGRRVAGWLMTREQRVLRGLGAAIAAMGALFAIG</sequence>
<feature type="transmembrane region" description="Helical" evidence="1">
    <location>
        <begin position="36"/>
        <end position="60"/>
    </location>
</feature>
<organism evidence="3 4">
    <name type="scientific">Halomonas salina</name>
    <dbReference type="NCBI Taxonomy" id="42565"/>
    <lineage>
        <taxon>Bacteria</taxon>
        <taxon>Pseudomonadati</taxon>
        <taxon>Pseudomonadota</taxon>
        <taxon>Gammaproteobacteria</taxon>
        <taxon>Oceanospirillales</taxon>
        <taxon>Halomonadaceae</taxon>
        <taxon>Halomonas</taxon>
    </lineage>
</organism>
<feature type="transmembrane region" description="Helical" evidence="1">
    <location>
        <begin position="72"/>
        <end position="92"/>
    </location>
</feature>
<evidence type="ECO:0000256" key="1">
    <source>
        <dbReference type="SAM" id="Phobius"/>
    </source>
</evidence>
<dbReference type="Pfam" id="PF04955">
    <property type="entry name" value="HupE_UreJ"/>
    <property type="match status" value="1"/>
</dbReference>
<name>A0ABR4WU78_9GAMM</name>
<dbReference type="RefSeq" id="WP_035595972.1">
    <property type="nucleotide sequence ID" value="NZ_JOKD01000026.1"/>
</dbReference>
<feature type="transmembrane region" description="Helical" evidence="1">
    <location>
        <begin position="178"/>
        <end position="196"/>
    </location>
</feature>
<comment type="caution">
    <text evidence="3">The sequence shown here is derived from an EMBL/GenBank/DDBJ whole genome shotgun (WGS) entry which is preliminary data.</text>
</comment>
<keyword evidence="1" id="KW-0812">Transmembrane</keyword>
<keyword evidence="1" id="KW-1133">Transmembrane helix</keyword>
<accession>A0ABR4WU78</accession>
<keyword evidence="4" id="KW-1185">Reference proteome</keyword>
<keyword evidence="1" id="KW-0472">Membrane</keyword>
<feature type="transmembrane region" description="Helical" evidence="1">
    <location>
        <begin position="148"/>
        <end position="166"/>
    </location>
</feature>
<protein>
    <submittedName>
        <fullName evidence="3">Urease accessory protein UreJ</fullName>
    </submittedName>
</protein>
<feature type="chain" id="PRO_5046303472" evidence="2">
    <location>
        <begin position="27"/>
        <end position="197"/>
    </location>
</feature>
<dbReference type="InterPro" id="IPR007038">
    <property type="entry name" value="HupE_UreJ"/>
</dbReference>